<evidence type="ECO:0000313" key="2">
    <source>
        <dbReference type="Proteomes" id="UP001387100"/>
    </source>
</evidence>
<proteinExistence type="predicted"/>
<evidence type="ECO:0000313" key="1">
    <source>
        <dbReference type="EMBL" id="MEJ5944941.1"/>
    </source>
</evidence>
<reference evidence="1 2" key="1">
    <citation type="journal article" date="2017" name="Int. J. Syst. Evol. Microbiol.">
        <title>Pseudokineococcus basanitobsidens sp. nov., isolated from volcanic rock.</title>
        <authorList>
            <person name="Lee D.W."/>
            <person name="Park M.Y."/>
            <person name="Kim J.J."/>
            <person name="Kim B.S."/>
        </authorList>
    </citation>
    <scope>NUCLEOTIDE SEQUENCE [LARGE SCALE GENOMIC DNA]</scope>
    <source>
        <strain evidence="1 2">DSM 103726</strain>
    </source>
</reference>
<name>A0ABU8RIX2_9ACTN</name>
<organism evidence="1 2">
    <name type="scientific">Pseudokineococcus basanitobsidens</name>
    <dbReference type="NCBI Taxonomy" id="1926649"/>
    <lineage>
        <taxon>Bacteria</taxon>
        <taxon>Bacillati</taxon>
        <taxon>Actinomycetota</taxon>
        <taxon>Actinomycetes</taxon>
        <taxon>Kineosporiales</taxon>
        <taxon>Kineosporiaceae</taxon>
        <taxon>Pseudokineococcus</taxon>
    </lineage>
</organism>
<protein>
    <submittedName>
        <fullName evidence="1">Uncharacterized protein</fullName>
    </submittedName>
</protein>
<comment type="caution">
    <text evidence="1">The sequence shown here is derived from an EMBL/GenBank/DDBJ whole genome shotgun (WGS) entry which is preliminary data.</text>
</comment>
<accession>A0ABU8RIX2</accession>
<dbReference type="EMBL" id="JBBIAA010000004">
    <property type="protein sequence ID" value="MEJ5944941.1"/>
    <property type="molecule type" value="Genomic_DNA"/>
</dbReference>
<sequence length="224" mass="24190">MSSDDPVAWSAESAKHLQAATDELVSVLQGFTGEVGSMHGGSAEIPLLVRLRADVLAAATRWNERVAERSGYFVFPAGDFDPEMYGDLDAVDDPPEPRLPAQAEVSVLSRFDLAVVDVEALMGEARQAWRDRIRPEDDERDAAVAVDDVPAAVDLLLSLRGPEPYERFHVLPGVEVRAGMHLLVDPDEPLVGPSGEHPVQDLDHPERAVVSPSGAVRHPSGYGC</sequence>
<dbReference type="Proteomes" id="UP001387100">
    <property type="component" value="Unassembled WGS sequence"/>
</dbReference>
<gene>
    <name evidence="1" type="ORF">WDZ17_06485</name>
</gene>
<keyword evidence="2" id="KW-1185">Reference proteome</keyword>
<dbReference type="RefSeq" id="WP_339574321.1">
    <property type="nucleotide sequence ID" value="NZ_JBBIAA010000004.1"/>
</dbReference>